<protein>
    <recommendedName>
        <fullName evidence="4 14">ATP synthase epsilon chain</fullName>
    </recommendedName>
    <alternativeName>
        <fullName evidence="13 14">ATP synthase F1 sector epsilon subunit</fullName>
    </alternativeName>
    <alternativeName>
        <fullName evidence="12 14">F-ATPase epsilon subunit</fullName>
    </alternativeName>
</protein>
<evidence type="ECO:0000256" key="13">
    <source>
        <dbReference type="ARBA" id="ARBA00031795"/>
    </source>
</evidence>
<feature type="coiled-coil region" evidence="16">
    <location>
        <begin position="90"/>
        <end position="117"/>
    </location>
</feature>
<comment type="subcellular location">
    <subcellularLocation>
        <location evidence="2 14">Cell membrane</location>
        <topology evidence="2 14">Peripheral membrane protein</topology>
    </subcellularLocation>
</comment>
<evidence type="ECO:0000256" key="16">
    <source>
        <dbReference type="SAM" id="Coils"/>
    </source>
</evidence>
<dbReference type="AlphaFoldDB" id="A0A1I6P2N2"/>
<keyword evidence="16" id="KW-0175">Coiled coil</keyword>
<evidence type="ECO:0000256" key="2">
    <source>
        <dbReference type="ARBA" id="ARBA00004202"/>
    </source>
</evidence>
<dbReference type="InterPro" id="IPR020546">
    <property type="entry name" value="ATP_synth_F1_dsu/esu_N"/>
</dbReference>
<keyword evidence="8 14" id="KW-0406">Ion transport</keyword>
<dbReference type="NCBIfam" id="NF009980">
    <property type="entry name" value="PRK13446.1"/>
    <property type="match status" value="1"/>
</dbReference>
<dbReference type="NCBIfam" id="TIGR01216">
    <property type="entry name" value="ATP_synt_epsi"/>
    <property type="match status" value="1"/>
</dbReference>
<evidence type="ECO:0000256" key="15">
    <source>
        <dbReference type="RuleBase" id="RU003656"/>
    </source>
</evidence>
<dbReference type="SUPFAM" id="SSF51344">
    <property type="entry name" value="Epsilon subunit of F1F0-ATP synthase N-terminal domain"/>
    <property type="match status" value="1"/>
</dbReference>
<evidence type="ECO:0000256" key="11">
    <source>
        <dbReference type="ARBA" id="ARBA00023310"/>
    </source>
</evidence>
<dbReference type="GO" id="GO:0005886">
    <property type="term" value="C:plasma membrane"/>
    <property type="evidence" value="ECO:0007669"/>
    <property type="project" value="UniProtKB-SubCell"/>
</dbReference>
<dbReference type="Gene3D" id="1.20.5.440">
    <property type="entry name" value="ATP synthase delta/epsilon subunit, C-terminal domain"/>
    <property type="match status" value="1"/>
</dbReference>
<accession>A0A1I6P2N2</accession>
<dbReference type="Pfam" id="PF00401">
    <property type="entry name" value="ATP-synt_DE"/>
    <property type="match status" value="1"/>
</dbReference>
<dbReference type="EMBL" id="FPAA01000001">
    <property type="protein sequence ID" value="SFS34415.1"/>
    <property type="molecule type" value="Genomic_DNA"/>
</dbReference>
<evidence type="ECO:0000256" key="14">
    <source>
        <dbReference type="HAMAP-Rule" id="MF_00530"/>
    </source>
</evidence>
<dbReference type="Pfam" id="PF02823">
    <property type="entry name" value="ATP-synt_DE_N"/>
    <property type="match status" value="1"/>
</dbReference>
<dbReference type="GO" id="GO:0045259">
    <property type="term" value="C:proton-transporting ATP synthase complex"/>
    <property type="evidence" value="ECO:0007669"/>
    <property type="project" value="UniProtKB-KW"/>
</dbReference>
<dbReference type="PANTHER" id="PTHR13822:SF10">
    <property type="entry name" value="ATP SYNTHASE EPSILON CHAIN, CHLOROPLASTIC"/>
    <property type="match status" value="1"/>
</dbReference>
<dbReference type="GO" id="GO:0046933">
    <property type="term" value="F:proton-transporting ATP synthase activity, rotational mechanism"/>
    <property type="evidence" value="ECO:0007669"/>
    <property type="project" value="UniProtKB-UniRule"/>
</dbReference>
<keyword evidence="6 14" id="KW-1003">Cell membrane</keyword>
<dbReference type="Gene3D" id="2.60.15.10">
    <property type="entry name" value="F0F1 ATP synthase delta/epsilon subunit, N-terminal"/>
    <property type="match status" value="1"/>
</dbReference>
<dbReference type="NCBIfam" id="NF009977">
    <property type="entry name" value="PRK13442.1"/>
    <property type="match status" value="1"/>
</dbReference>
<dbReference type="NCBIfam" id="NF001846">
    <property type="entry name" value="PRK00571.1-3"/>
    <property type="match status" value="1"/>
</dbReference>
<feature type="domain" description="ATP synthase epsilon subunit C-terminal" evidence="17">
    <location>
        <begin position="87"/>
        <end position="130"/>
    </location>
</feature>
<dbReference type="PANTHER" id="PTHR13822">
    <property type="entry name" value="ATP SYNTHASE DELTA/EPSILON CHAIN"/>
    <property type="match status" value="1"/>
</dbReference>
<keyword evidence="5 14" id="KW-0813">Transport</keyword>
<dbReference type="RefSeq" id="WP_091832812.1">
    <property type="nucleotide sequence ID" value="NZ_FPAA01000001.1"/>
</dbReference>
<comment type="subunit">
    <text evidence="14 15">F-type ATPases have 2 components, CF(1) - the catalytic core - and CF(0) - the membrane proton channel. CF(1) has five subunits: alpha(3), beta(3), gamma(1), delta(1), epsilon(1). CF(0) has three main subunits: a, b and c.</text>
</comment>
<dbReference type="InterPro" id="IPR036794">
    <property type="entry name" value="ATP_F1_dsu/esu_C_sf"/>
</dbReference>
<evidence type="ECO:0000256" key="8">
    <source>
        <dbReference type="ARBA" id="ARBA00023065"/>
    </source>
</evidence>
<dbReference type="InterPro" id="IPR036771">
    <property type="entry name" value="ATPsynth_dsu/esu_N"/>
</dbReference>
<evidence type="ECO:0000259" key="18">
    <source>
        <dbReference type="Pfam" id="PF02823"/>
    </source>
</evidence>
<evidence type="ECO:0000256" key="6">
    <source>
        <dbReference type="ARBA" id="ARBA00022475"/>
    </source>
</evidence>
<evidence type="ECO:0000256" key="3">
    <source>
        <dbReference type="ARBA" id="ARBA00005712"/>
    </source>
</evidence>
<evidence type="ECO:0000256" key="9">
    <source>
        <dbReference type="ARBA" id="ARBA00023136"/>
    </source>
</evidence>
<dbReference type="InterPro" id="IPR020547">
    <property type="entry name" value="ATP_synth_F1_esu_C"/>
</dbReference>
<evidence type="ECO:0000259" key="17">
    <source>
        <dbReference type="Pfam" id="PF00401"/>
    </source>
</evidence>
<dbReference type="GO" id="GO:0005524">
    <property type="term" value="F:ATP binding"/>
    <property type="evidence" value="ECO:0007669"/>
    <property type="project" value="UniProtKB-UniRule"/>
</dbReference>
<dbReference type="Proteomes" id="UP000198660">
    <property type="component" value="Unassembled WGS sequence"/>
</dbReference>
<feature type="domain" description="ATP synthase F1 complex delta/epsilon subunit N-terminal" evidence="18">
    <location>
        <begin position="5"/>
        <end position="82"/>
    </location>
</feature>
<evidence type="ECO:0000313" key="20">
    <source>
        <dbReference type="Proteomes" id="UP000198660"/>
    </source>
</evidence>
<keyword evidence="9 14" id="KW-0472">Membrane</keyword>
<evidence type="ECO:0000256" key="5">
    <source>
        <dbReference type="ARBA" id="ARBA00022448"/>
    </source>
</evidence>
<comment type="similarity">
    <text evidence="3 14 15">Belongs to the ATPase epsilon chain family.</text>
</comment>
<dbReference type="OrthoDB" id="9804110at2"/>
<evidence type="ECO:0000256" key="1">
    <source>
        <dbReference type="ARBA" id="ARBA00003543"/>
    </source>
</evidence>
<keyword evidence="20" id="KW-1185">Reference proteome</keyword>
<evidence type="ECO:0000256" key="4">
    <source>
        <dbReference type="ARBA" id="ARBA00014480"/>
    </source>
</evidence>
<dbReference type="CDD" id="cd12152">
    <property type="entry name" value="F1-ATPase_delta"/>
    <property type="match status" value="1"/>
</dbReference>
<keyword evidence="7 14" id="KW-0375">Hydrogen ion transport</keyword>
<dbReference type="FunFam" id="1.20.5.440:FF:000001">
    <property type="entry name" value="ATP synthase epsilon chain"/>
    <property type="match status" value="1"/>
</dbReference>
<evidence type="ECO:0000256" key="12">
    <source>
        <dbReference type="ARBA" id="ARBA00030215"/>
    </source>
</evidence>
<organism evidence="19 20">
    <name type="scientific">Marininema halotolerans</name>
    <dbReference type="NCBI Taxonomy" id="1155944"/>
    <lineage>
        <taxon>Bacteria</taxon>
        <taxon>Bacillati</taxon>
        <taxon>Bacillota</taxon>
        <taxon>Bacilli</taxon>
        <taxon>Bacillales</taxon>
        <taxon>Thermoactinomycetaceae</taxon>
        <taxon>Marininema</taxon>
    </lineage>
</organism>
<reference evidence="20" key="1">
    <citation type="submission" date="2016-10" db="EMBL/GenBank/DDBJ databases">
        <authorList>
            <person name="Varghese N."/>
            <person name="Submissions S."/>
        </authorList>
    </citation>
    <scope>NUCLEOTIDE SEQUENCE [LARGE SCALE GENOMIC DNA]</scope>
    <source>
        <strain evidence="20">DSM 45789</strain>
    </source>
</reference>
<evidence type="ECO:0000256" key="7">
    <source>
        <dbReference type="ARBA" id="ARBA00022781"/>
    </source>
</evidence>
<comment type="function">
    <text evidence="1 14">Produces ATP from ADP in the presence of a proton gradient across the membrane.</text>
</comment>
<dbReference type="HAMAP" id="MF_00530">
    <property type="entry name" value="ATP_synth_epsil_bac"/>
    <property type="match status" value="1"/>
</dbReference>
<name>A0A1I6P2N2_9BACL</name>
<gene>
    <name evidence="14" type="primary">atpC</name>
    <name evidence="19" type="ORF">SAMN05444972_101319</name>
</gene>
<evidence type="ECO:0000256" key="10">
    <source>
        <dbReference type="ARBA" id="ARBA00023196"/>
    </source>
</evidence>
<evidence type="ECO:0000313" key="19">
    <source>
        <dbReference type="EMBL" id="SFS34415.1"/>
    </source>
</evidence>
<sequence length="134" mass="14582">MSTTQLDIVTPEKKVYSDQVDMVTARAAEGDIGILANHAPFISPLQVTAVKAKKDGQDILIAITGGFMEVHDNKVTILAETAELPSEIDVDRAIAAKERAEERLAGKKQENVDFERAQLALQRAAVRINVGKSR</sequence>
<proteinExistence type="inferred from homology"/>
<dbReference type="InterPro" id="IPR001469">
    <property type="entry name" value="ATP_synth_F1_dsu/esu"/>
</dbReference>
<dbReference type="SUPFAM" id="SSF46604">
    <property type="entry name" value="Epsilon subunit of F1F0-ATP synthase C-terminal domain"/>
    <property type="match status" value="1"/>
</dbReference>
<keyword evidence="11 14" id="KW-0066">ATP synthesis</keyword>
<keyword evidence="10 14" id="KW-0139">CF(1)</keyword>